<dbReference type="Gene3D" id="3.40.390.10">
    <property type="entry name" value="Collagenase (Catalytic Domain)"/>
    <property type="match status" value="1"/>
</dbReference>
<evidence type="ECO:0008006" key="3">
    <source>
        <dbReference type="Google" id="ProtNLM"/>
    </source>
</evidence>
<comment type="caution">
    <text evidence="1">The sequence shown here is derived from an EMBL/GenBank/DDBJ whole genome shotgun (WGS) entry which is preliminary data.</text>
</comment>
<feature type="non-terminal residue" evidence="1">
    <location>
        <position position="1"/>
    </location>
</feature>
<dbReference type="SUPFAM" id="SSF55486">
    <property type="entry name" value="Metalloproteases ('zincins'), catalytic domain"/>
    <property type="match status" value="1"/>
</dbReference>
<accession>A0ABW8PCQ2</accession>
<evidence type="ECO:0000313" key="2">
    <source>
        <dbReference type="Proteomes" id="UP001621706"/>
    </source>
</evidence>
<reference evidence="1 2" key="1">
    <citation type="submission" date="2024-02" db="EMBL/GenBank/DDBJ databases">
        <title>Comparative Genomic Analysis of Flavobacterium Species Causing Columnaris Disease of Freshwater Fish in Thailand: Insights into Virulence and Resistance Mechanisms.</title>
        <authorList>
            <person name="Nguyen D."/>
            <person name="Chokmangmeepisarn P."/>
            <person name="Khianchaikhan K."/>
            <person name="Morishita M."/>
            <person name="Bunnoy A."/>
            <person name="Rodkhum C."/>
        </authorList>
    </citation>
    <scope>NUCLEOTIDE SEQUENCE [LARGE SCALE GENOMIC DNA]</scope>
    <source>
        <strain evidence="1 2">CNRT2201</strain>
    </source>
</reference>
<keyword evidence="2" id="KW-1185">Reference proteome</keyword>
<protein>
    <recommendedName>
        <fullName evidence="3">Astacin (Peptidase family M12A)</fullName>
    </recommendedName>
</protein>
<proteinExistence type="predicted"/>
<dbReference type="EMBL" id="JAZGZP010000028">
    <property type="protein sequence ID" value="MFK7002086.1"/>
    <property type="molecule type" value="Genomic_DNA"/>
</dbReference>
<sequence length="100" mass="11719">VFVINDPVYDNAAGQIEDVSVKNLILFKNRNNYTICHETLHGLGLYHTHRDGTIKESNRKFVYKDARVDPTHATDNIMSYNGSLRKSTWKWQWNIIRKNL</sequence>
<dbReference type="InterPro" id="IPR024079">
    <property type="entry name" value="MetalloPept_cat_dom_sf"/>
</dbReference>
<dbReference type="Proteomes" id="UP001621706">
    <property type="component" value="Unassembled WGS sequence"/>
</dbReference>
<evidence type="ECO:0000313" key="1">
    <source>
        <dbReference type="EMBL" id="MFK7002086.1"/>
    </source>
</evidence>
<name>A0ABW8PCQ2_9FLAO</name>
<gene>
    <name evidence="1" type="ORF">V3I07_14470</name>
</gene>
<organism evidence="1 2">
    <name type="scientific">Flavobacterium oreochromis</name>
    <dbReference type="NCBI Taxonomy" id="2906078"/>
    <lineage>
        <taxon>Bacteria</taxon>
        <taxon>Pseudomonadati</taxon>
        <taxon>Bacteroidota</taxon>
        <taxon>Flavobacteriia</taxon>
        <taxon>Flavobacteriales</taxon>
        <taxon>Flavobacteriaceae</taxon>
        <taxon>Flavobacterium</taxon>
    </lineage>
</organism>